<dbReference type="STRING" id="882083.SacmaDRAFT_4969"/>
<dbReference type="PANTHER" id="PTHR46796">
    <property type="entry name" value="HTH-TYPE TRANSCRIPTIONAL ACTIVATOR RHAS-RELATED"/>
    <property type="match status" value="1"/>
</dbReference>
<proteinExistence type="predicted"/>
<dbReference type="InterPro" id="IPR046532">
    <property type="entry name" value="DUF6597"/>
</dbReference>
<evidence type="ECO:0000256" key="3">
    <source>
        <dbReference type="ARBA" id="ARBA00023163"/>
    </source>
</evidence>
<accession>H5X211</accession>
<dbReference type="InterPro" id="IPR018060">
    <property type="entry name" value="HTH_AraC"/>
</dbReference>
<dbReference type="HOGENOM" id="CLU_066193_5_0_11"/>
<dbReference type="EMBL" id="CM001439">
    <property type="protein sequence ID" value="EHR53140.1"/>
    <property type="molecule type" value="Genomic_DNA"/>
</dbReference>
<name>H5X211_9PSEU</name>
<dbReference type="eggNOG" id="COG2207">
    <property type="taxonomic scope" value="Bacteria"/>
</dbReference>
<evidence type="ECO:0000259" key="4">
    <source>
        <dbReference type="PROSITE" id="PS01124"/>
    </source>
</evidence>
<keyword evidence="6" id="KW-1185">Reference proteome</keyword>
<keyword evidence="1" id="KW-0805">Transcription regulation</keyword>
<protein>
    <submittedName>
        <fullName evidence="5">DNA-binding domain-containing protein, AraC-type</fullName>
    </submittedName>
</protein>
<feature type="domain" description="HTH araC/xylS-type" evidence="4">
    <location>
        <begin position="160"/>
        <end position="261"/>
    </location>
</feature>
<reference evidence="5 6" key="1">
    <citation type="journal article" date="2012" name="Stand. Genomic Sci.">
        <title>Genome sequence of the ocean sediment bacterium Saccharomonospora marina type strain (XMU15(T)).</title>
        <authorList>
            <person name="Klenk H.P."/>
            <person name="Lu M."/>
            <person name="Lucas S."/>
            <person name="Lapidus A."/>
            <person name="Copeland A."/>
            <person name="Pitluck S."/>
            <person name="Goodwin L.A."/>
            <person name="Han C."/>
            <person name="Tapia R."/>
            <person name="Brambilla E.M."/>
            <person name="Potter G."/>
            <person name="Land M."/>
            <person name="Ivanova N."/>
            <person name="Rohde M."/>
            <person name="Goker M."/>
            <person name="Detter J.C."/>
            <person name="Li W.J."/>
            <person name="Kyrpides N.C."/>
            <person name="Woyke T."/>
        </authorList>
    </citation>
    <scope>NUCLEOTIDE SEQUENCE [LARGE SCALE GENOMIC DNA]</scope>
    <source>
        <strain evidence="5 6">XMU15</strain>
    </source>
</reference>
<evidence type="ECO:0000313" key="5">
    <source>
        <dbReference type="EMBL" id="EHR53140.1"/>
    </source>
</evidence>
<dbReference type="SUPFAM" id="SSF46689">
    <property type="entry name" value="Homeodomain-like"/>
    <property type="match status" value="1"/>
</dbReference>
<dbReference type="PROSITE" id="PS01124">
    <property type="entry name" value="HTH_ARAC_FAMILY_2"/>
    <property type="match status" value="1"/>
</dbReference>
<evidence type="ECO:0000313" key="6">
    <source>
        <dbReference type="Proteomes" id="UP000004926"/>
    </source>
</evidence>
<keyword evidence="3" id="KW-0804">Transcription</keyword>
<evidence type="ECO:0000256" key="1">
    <source>
        <dbReference type="ARBA" id="ARBA00023015"/>
    </source>
</evidence>
<dbReference type="AlphaFoldDB" id="H5X211"/>
<sequence>MERIPQGILGEHASPGLFRLSRHEPAPRLRPFVQYYWIVRWDLRGRAPYEQRVLPNLSVHVVFSRDAPGVWPPGREVFSYVLHDRDQVLGVRLRPGCCGSMLGRSVNQLGGERRSLGEVFGKGADEAQEGILNADSTREMVALADRFLRAQAPMPAAAEQRVAAAVERVAADPTITSVRQLAAATGMSTRTLQRLFVEHIGVGPKWAIRVYRLNEAAKRVSGESRPDWAALAAELGYSDQAHFTRDFTAAVGVPPTTYRRMASQRAGI</sequence>
<dbReference type="Proteomes" id="UP000004926">
    <property type="component" value="Chromosome"/>
</dbReference>
<dbReference type="InterPro" id="IPR050204">
    <property type="entry name" value="AraC_XylS_family_regulators"/>
</dbReference>
<dbReference type="InterPro" id="IPR009057">
    <property type="entry name" value="Homeodomain-like_sf"/>
</dbReference>
<keyword evidence="2 5" id="KW-0238">DNA-binding</keyword>
<dbReference type="RefSeq" id="WP_009156518.1">
    <property type="nucleotide sequence ID" value="NZ_CM001439.1"/>
</dbReference>
<dbReference type="GO" id="GO:0043565">
    <property type="term" value="F:sequence-specific DNA binding"/>
    <property type="evidence" value="ECO:0007669"/>
    <property type="project" value="InterPro"/>
</dbReference>
<dbReference type="Pfam" id="PF20240">
    <property type="entry name" value="DUF6597"/>
    <property type="match status" value="1"/>
</dbReference>
<gene>
    <name evidence="5" type="ORF">SacmaDRAFT_4969</name>
</gene>
<dbReference type="GO" id="GO:0003700">
    <property type="term" value="F:DNA-binding transcription factor activity"/>
    <property type="evidence" value="ECO:0007669"/>
    <property type="project" value="InterPro"/>
</dbReference>
<dbReference type="Gene3D" id="1.10.10.60">
    <property type="entry name" value="Homeodomain-like"/>
    <property type="match status" value="1"/>
</dbReference>
<dbReference type="OrthoDB" id="9815799at2"/>
<evidence type="ECO:0000256" key="2">
    <source>
        <dbReference type="ARBA" id="ARBA00023125"/>
    </source>
</evidence>
<dbReference type="SMART" id="SM00342">
    <property type="entry name" value="HTH_ARAC"/>
    <property type="match status" value="1"/>
</dbReference>
<dbReference type="PANTHER" id="PTHR46796:SF13">
    <property type="entry name" value="HTH-TYPE TRANSCRIPTIONAL ACTIVATOR RHAS"/>
    <property type="match status" value="1"/>
</dbReference>
<organism evidence="5 6">
    <name type="scientific">Saccharomonospora marina XMU15</name>
    <dbReference type="NCBI Taxonomy" id="882083"/>
    <lineage>
        <taxon>Bacteria</taxon>
        <taxon>Bacillati</taxon>
        <taxon>Actinomycetota</taxon>
        <taxon>Actinomycetes</taxon>
        <taxon>Pseudonocardiales</taxon>
        <taxon>Pseudonocardiaceae</taxon>
        <taxon>Saccharomonospora</taxon>
    </lineage>
</organism>
<dbReference type="Pfam" id="PF12833">
    <property type="entry name" value="HTH_18"/>
    <property type="match status" value="1"/>
</dbReference>